<keyword evidence="1" id="KW-0808">Transferase</keyword>
<evidence type="ECO:0000259" key="5">
    <source>
        <dbReference type="PROSITE" id="PS50011"/>
    </source>
</evidence>
<organism evidence="6 7">
    <name type="scientific">Paramecium sonneborni</name>
    <dbReference type="NCBI Taxonomy" id="65129"/>
    <lineage>
        <taxon>Eukaryota</taxon>
        <taxon>Sar</taxon>
        <taxon>Alveolata</taxon>
        <taxon>Ciliophora</taxon>
        <taxon>Intramacronucleata</taxon>
        <taxon>Oligohymenophorea</taxon>
        <taxon>Peniculida</taxon>
        <taxon>Parameciidae</taxon>
        <taxon>Paramecium</taxon>
    </lineage>
</organism>
<keyword evidence="7" id="KW-1185">Reference proteome</keyword>
<keyword evidence="3" id="KW-0418">Kinase</keyword>
<evidence type="ECO:0000313" key="6">
    <source>
        <dbReference type="EMBL" id="CAD8091622.1"/>
    </source>
</evidence>
<evidence type="ECO:0000313" key="7">
    <source>
        <dbReference type="Proteomes" id="UP000692954"/>
    </source>
</evidence>
<evidence type="ECO:0000256" key="3">
    <source>
        <dbReference type="ARBA" id="ARBA00022777"/>
    </source>
</evidence>
<dbReference type="GO" id="GO:0000045">
    <property type="term" value="P:autophagosome assembly"/>
    <property type="evidence" value="ECO:0007669"/>
    <property type="project" value="TreeGrafter"/>
</dbReference>
<dbReference type="PANTHER" id="PTHR24348">
    <property type="entry name" value="SERINE/THREONINE-PROTEIN KINASE UNC-51-RELATED"/>
    <property type="match status" value="1"/>
</dbReference>
<proteinExistence type="predicted"/>
<dbReference type="GO" id="GO:0005829">
    <property type="term" value="C:cytosol"/>
    <property type="evidence" value="ECO:0007669"/>
    <property type="project" value="TreeGrafter"/>
</dbReference>
<dbReference type="OrthoDB" id="301110at2759"/>
<evidence type="ECO:0000256" key="4">
    <source>
        <dbReference type="ARBA" id="ARBA00022840"/>
    </source>
</evidence>
<sequence length="513" mass="60176">MIDHLVYIDDFVIDTSNLLGQGACGRVFSASRRNDNKQYCAKIVQGNSQNVQKELQILNFMKDKQNENIVNVFHCNYIPEKGLFVVIMERCDSDLEKEIKSRIAQQRWYTEVEVVSIMKQLFNGYKILYQSQIIHRDIKPANILIYQGKYKIADFGVGKIYSADSNLLNITKNGTPAFKAPELQQNYEFTQNDLNFQFQNQTLYANQSQSKQQVLIKIIYLKNLSQSFFDDKETKQKFIHKVDIYSFGILFYHLLTGSYPFQLSVAGIMEFIKKIKDIPFRMPQQLNISQNTCQLIERMITYSPSLRIDFQTISSMLGIKIGTIFNRDNAIVNPVRPPQVIVPSSIRIIPLSKPLQDLLQQYRNIFYEKCCENDQVVKIYRNYCDLCLAVAIYQLEERITLDLIKDFIFKYQQANKCDIEFQFEVKLDKIFYIDEYCRVLKSQFIPKIFNYEQIQSYGEQHLKFMLISQKLINGSYDHKGILGNQQYISLKDLLQRDFSLSKGQYKQLLDDLF</sequence>
<dbReference type="AlphaFoldDB" id="A0A8S1NHP7"/>
<dbReference type="GO" id="GO:0000407">
    <property type="term" value="C:phagophore assembly site"/>
    <property type="evidence" value="ECO:0007669"/>
    <property type="project" value="TreeGrafter"/>
</dbReference>
<name>A0A8S1NHP7_9CILI</name>
<dbReference type="InterPro" id="IPR008271">
    <property type="entry name" value="Ser/Thr_kinase_AS"/>
</dbReference>
<accession>A0A8S1NHP7</accession>
<reference evidence="6" key="1">
    <citation type="submission" date="2021-01" db="EMBL/GenBank/DDBJ databases">
        <authorList>
            <consortium name="Genoscope - CEA"/>
            <person name="William W."/>
        </authorList>
    </citation>
    <scope>NUCLEOTIDE SEQUENCE</scope>
</reference>
<gene>
    <name evidence="6" type="ORF">PSON_ATCC_30995.1.T0570364</name>
</gene>
<protein>
    <recommendedName>
        <fullName evidence="5">Protein kinase domain-containing protein</fullName>
    </recommendedName>
</protein>
<comment type="caution">
    <text evidence="6">The sequence shown here is derived from an EMBL/GenBank/DDBJ whole genome shotgun (WGS) entry which is preliminary data.</text>
</comment>
<evidence type="ECO:0000256" key="1">
    <source>
        <dbReference type="ARBA" id="ARBA00022679"/>
    </source>
</evidence>
<feature type="domain" description="Protein kinase" evidence="5">
    <location>
        <begin position="13"/>
        <end position="317"/>
    </location>
</feature>
<evidence type="ECO:0000256" key="2">
    <source>
        <dbReference type="ARBA" id="ARBA00022741"/>
    </source>
</evidence>
<dbReference type="InterPro" id="IPR045269">
    <property type="entry name" value="Atg1-like"/>
</dbReference>
<dbReference type="PANTHER" id="PTHR24348:SF22">
    <property type="entry name" value="NON-SPECIFIC SERINE_THREONINE PROTEIN KINASE"/>
    <property type="match status" value="1"/>
</dbReference>
<dbReference type="GO" id="GO:0010506">
    <property type="term" value="P:regulation of autophagy"/>
    <property type="evidence" value="ECO:0007669"/>
    <property type="project" value="InterPro"/>
</dbReference>
<dbReference type="GO" id="GO:0005776">
    <property type="term" value="C:autophagosome"/>
    <property type="evidence" value="ECO:0007669"/>
    <property type="project" value="TreeGrafter"/>
</dbReference>
<keyword evidence="4" id="KW-0067">ATP-binding</keyword>
<dbReference type="InterPro" id="IPR000719">
    <property type="entry name" value="Prot_kinase_dom"/>
</dbReference>
<dbReference type="Pfam" id="PF00069">
    <property type="entry name" value="Pkinase"/>
    <property type="match status" value="2"/>
</dbReference>
<dbReference type="PROSITE" id="PS00108">
    <property type="entry name" value="PROTEIN_KINASE_ST"/>
    <property type="match status" value="1"/>
</dbReference>
<dbReference type="SMART" id="SM00220">
    <property type="entry name" value="S_TKc"/>
    <property type="match status" value="1"/>
</dbReference>
<dbReference type="GO" id="GO:0005524">
    <property type="term" value="F:ATP binding"/>
    <property type="evidence" value="ECO:0007669"/>
    <property type="project" value="UniProtKB-KW"/>
</dbReference>
<dbReference type="Proteomes" id="UP000692954">
    <property type="component" value="Unassembled WGS sequence"/>
</dbReference>
<dbReference type="EMBL" id="CAJJDN010000057">
    <property type="protein sequence ID" value="CAD8091622.1"/>
    <property type="molecule type" value="Genomic_DNA"/>
</dbReference>
<keyword evidence="2" id="KW-0547">Nucleotide-binding</keyword>
<dbReference type="PROSITE" id="PS50011">
    <property type="entry name" value="PROTEIN_KINASE_DOM"/>
    <property type="match status" value="1"/>
</dbReference>
<dbReference type="GO" id="GO:0004674">
    <property type="term" value="F:protein serine/threonine kinase activity"/>
    <property type="evidence" value="ECO:0007669"/>
    <property type="project" value="InterPro"/>
</dbReference>
<dbReference type="GO" id="GO:0016020">
    <property type="term" value="C:membrane"/>
    <property type="evidence" value="ECO:0007669"/>
    <property type="project" value="TreeGrafter"/>
</dbReference>